<organism evidence="3 4">
    <name type="scientific">Teladorsagia circumcincta</name>
    <name type="common">Brown stomach worm</name>
    <name type="synonym">Ostertagia circumcincta</name>
    <dbReference type="NCBI Taxonomy" id="45464"/>
    <lineage>
        <taxon>Eukaryota</taxon>
        <taxon>Metazoa</taxon>
        <taxon>Ecdysozoa</taxon>
        <taxon>Nematoda</taxon>
        <taxon>Chromadorea</taxon>
        <taxon>Rhabditida</taxon>
        <taxon>Rhabditina</taxon>
        <taxon>Rhabditomorpha</taxon>
        <taxon>Strongyloidea</taxon>
        <taxon>Trichostrongylidae</taxon>
        <taxon>Teladorsagia</taxon>
    </lineage>
</organism>
<feature type="domain" description="Histone deacetylase" evidence="2">
    <location>
        <begin position="184"/>
        <end position="317"/>
    </location>
</feature>
<dbReference type="SUPFAM" id="SSF52768">
    <property type="entry name" value="Arginase/deacetylase"/>
    <property type="match status" value="2"/>
</dbReference>
<name>A0A2G9UF94_TELCI</name>
<evidence type="ECO:0000259" key="2">
    <source>
        <dbReference type="Pfam" id="PF00850"/>
    </source>
</evidence>
<dbReference type="EMBL" id="KZ346892">
    <property type="protein sequence ID" value="PIO68856.1"/>
    <property type="molecule type" value="Genomic_DNA"/>
</dbReference>
<protein>
    <submittedName>
        <fullName evidence="3">Histone deacetylase family protein</fullName>
    </submittedName>
</protein>
<dbReference type="PRINTS" id="PR01270">
    <property type="entry name" value="HDASUPER"/>
</dbReference>
<dbReference type="OrthoDB" id="424012at2759"/>
<sequence length="527" mass="58827">MPRMGRPRHVRSSMCSNGSLEYKTTLGFNKDQHLHRNTTCLEHPECPSRIDECRNLLRESGLLQACQEVDDFPTLDDLDLRQSHSEEHVNRLLKEAISLNQEALNRLCEGYDSVFMTPDSVKVAQSAVSCSRWLAESIVEEKIPNAFALIRPPGHHAGRSSACGFCLFNNAAQAAEAAFNFGADRVLVFSIHRYQAGKFWPHLRESNYDHIGIYEGKGYNINIPLNEVDCGDADYMAIFWNVLWPLASQFNPDFVIVSAGYDSCDGDPLGGMRLSPDAYSHFIYHLGALASGKLLAILEGGYNHRVAAVGVHRCVRVLCGYKPFPLEILEPPRARHQPTIVFHLPDSDELNNTGAVKQESLVHPEYQCEETVAVTKTLIVHNGDTAMHFSSAETDHPERPERTVQSFLGNTTLGFYDIALLSELRPQIPIEIIAIMNELEKRGLISKCDVVENSRFATDEELEAVHERPYIRRMKSTAEMSEGELRVTENGVNSIFLTHETFHVASKAAGAVLEILVSAPQSAMPEI</sequence>
<evidence type="ECO:0000313" key="4">
    <source>
        <dbReference type="Proteomes" id="UP000230423"/>
    </source>
</evidence>
<dbReference type="InterPro" id="IPR037138">
    <property type="entry name" value="His_deacetylse_dom_sf"/>
</dbReference>
<comment type="catalytic activity">
    <reaction evidence="1">
        <text>N(6)-acetyl-L-lysyl-[histone] + H2O = L-lysyl-[histone] + acetate</text>
        <dbReference type="Rhea" id="RHEA:58196"/>
        <dbReference type="Rhea" id="RHEA-COMP:9845"/>
        <dbReference type="Rhea" id="RHEA-COMP:11338"/>
        <dbReference type="ChEBI" id="CHEBI:15377"/>
        <dbReference type="ChEBI" id="CHEBI:29969"/>
        <dbReference type="ChEBI" id="CHEBI:30089"/>
        <dbReference type="ChEBI" id="CHEBI:61930"/>
        <dbReference type="EC" id="3.5.1.98"/>
    </reaction>
</comment>
<dbReference type="InterPro" id="IPR023801">
    <property type="entry name" value="His_deacetylse_dom"/>
</dbReference>
<evidence type="ECO:0000313" key="3">
    <source>
        <dbReference type="EMBL" id="PIO68856.1"/>
    </source>
</evidence>
<accession>A0A2G9UF94</accession>
<dbReference type="GO" id="GO:0000118">
    <property type="term" value="C:histone deacetylase complex"/>
    <property type="evidence" value="ECO:0007669"/>
    <property type="project" value="TreeGrafter"/>
</dbReference>
<dbReference type="InterPro" id="IPR000286">
    <property type="entry name" value="HDACs"/>
</dbReference>
<dbReference type="Proteomes" id="UP000230423">
    <property type="component" value="Unassembled WGS sequence"/>
</dbReference>
<gene>
    <name evidence="3" type="ORF">TELCIR_09341</name>
</gene>
<dbReference type="PANTHER" id="PTHR10625">
    <property type="entry name" value="HISTONE DEACETYLASE HDAC1-RELATED"/>
    <property type="match status" value="1"/>
</dbReference>
<dbReference type="InterPro" id="IPR023696">
    <property type="entry name" value="Ureohydrolase_dom_sf"/>
</dbReference>
<proteinExistence type="predicted"/>
<dbReference type="GO" id="GO:0040029">
    <property type="term" value="P:epigenetic regulation of gene expression"/>
    <property type="evidence" value="ECO:0007669"/>
    <property type="project" value="TreeGrafter"/>
</dbReference>
<feature type="non-terminal residue" evidence="3">
    <location>
        <position position="527"/>
    </location>
</feature>
<dbReference type="Pfam" id="PF00850">
    <property type="entry name" value="Hist_deacetyl"/>
    <property type="match status" value="2"/>
</dbReference>
<feature type="domain" description="Histone deacetylase" evidence="2">
    <location>
        <begin position="432"/>
        <end position="516"/>
    </location>
</feature>
<dbReference type="Gene3D" id="3.40.800.20">
    <property type="entry name" value="Histone deacetylase domain"/>
    <property type="match status" value="3"/>
</dbReference>
<reference evidence="3 4" key="1">
    <citation type="submission" date="2015-09" db="EMBL/GenBank/DDBJ databases">
        <title>Draft genome of the parasitic nematode Teladorsagia circumcincta isolate WARC Sus (inbred).</title>
        <authorList>
            <person name="Mitreva M."/>
        </authorList>
    </citation>
    <scope>NUCLEOTIDE SEQUENCE [LARGE SCALE GENOMIC DNA]</scope>
    <source>
        <strain evidence="3 4">S</strain>
    </source>
</reference>
<evidence type="ECO:0000256" key="1">
    <source>
        <dbReference type="ARBA" id="ARBA00048287"/>
    </source>
</evidence>
<dbReference type="AlphaFoldDB" id="A0A2G9UF94"/>
<dbReference type="PANTHER" id="PTHR10625:SF38">
    <property type="entry name" value="HISTONE DEACETYLASE 6, ISOFORM G"/>
    <property type="match status" value="1"/>
</dbReference>
<dbReference type="GO" id="GO:0141221">
    <property type="term" value="F:histone deacetylase activity, hydrolytic mechanism"/>
    <property type="evidence" value="ECO:0007669"/>
    <property type="project" value="UniProtKB-EC"/>
</dbReference>
<keyword evidence="4" id="KW-1185">Reference proteome</keyword>